<sequence length="54" mass="5920" precursor="true">MKYWMILLCLVLTGCKPSSSGNVVDTSDQTAMEAYEAAIAEGDRMQAGDKEFKD</sequence>
<dbReference type="RefSeq" id="WP_167547127.1">
    <property type="nucleotide sequence ID" value="NZ_CP036264.1"/>
</dbReference>
<evidence type="ECO:0000256" key="1">
    <source>
        <dbReference type="SAM" id="SignalP"/>
    </source>
</evidence>
<keyword evidence="1" id="KW-0732">Signal</keyword>
<dbReference type="PROSITE" id="PS51257">
    <property type="entry name" value="PROKAR_LIPOPROTEIN"/>
    <property type="match status" value="1"/>
</dbReference>
<keyword evidence="3" id="KW-1185">Reference proteome</keyword>
<feature type="signal peptide" evidence="1">
    <location>
        <begin position="1"/>
        <end position="20"/>
    </location>
</feature>
<evidence type="ECO:0000313" key="2">
    <source>
        <dbReference type="EMBL" id="QEG02130.1"/>
    </source>
</evidence>
<evidence type="ECO:0008006" key="4">
    <source>
        <dbReference type="Google" id="ProtNLM"/>
    </source>
</evidence>
<name>A0A5B9MP71_9BACT</name>
<dbReference type="AlphaFoldDB" id="A0A5B9MP71"/>
<accession>A0A5B9MP71</accession>
<dbReference type="KEGG" id="smam:Mal15_62130"/>
<gene>
    <name evidence="2" type="ORF">Mal15_62130</name>
</gene>
<proteinExistence type="predicted"/>
<reference evidence="2 3" key="1">
    <citation type="submission" date="2019-02" db="EMBL/GenBank/DDBJ databases">
        <title>Planctomycetal bacteria perform biofilm scaping via a novel small molecule.</title>
        <authorList>
            <person name="Jeske O."/>
            <person name="Boedeker C."/>
            <person name="Wiegand S."/>
            <person name="Breitling P."/>
            <person name="Kallscheuer N."/>
            <person name="Jogler M."/>
            <person name="Rohde M."/>
            <person name="Petersen J."/>
            <person name="Medema M.H."/>
            <person name="Surup F."/>
            <person name="Jogler C."/>
        </authorList>
    </citation>
    <scope>NUCLEOTIDE SEQUENCE [LARGE SCALE GENOMIC DNA]</scope>
    <source>
        <strain evidence="2 3">Mal15</strain>
    </source>
</reference>
<dbReference type="Proteomes" id="UP000321353">
    <property type="component" value="Chromosome"/>
</dbReference>
<evidence type="ECO:0000313" key="3">
    <source>
        <dbReference type="Proteomes" id="UP000321353"/>
    </source>
</evidence>
<organism evidence="2 3">
    <name type="scientific">Stieleria maiorica</name>
    <dbReference type="NCBI Taxonomy" id="2795974"/>
    <lineage>
        <taxon>Bacteria</taxon>
        <taxon>Pseudomonadati</taxon>
        <taxon>Planctomycetota</taxon>
        <taxon>Planctomycetia</taxon>
        <taxon>Pirellulales</taxon>
        <taxon>Pirellulaceae</taxon>
        <taxon>Stieleria</taxon>
    </lineage>
</organism>
<protein>
    <recommendedName>
        <fullName evidence="4">DUF4398 domain-containing protein</fullName>
    </recommendedName>
</protein>
<dbReference type="EMBL" id="CP036264">
    <property type="protein sequence ID" value="QEG02130.1"/>
    <property type="molecule type" value="Genomic_DNA"/>
</dbReference>
<feature type="chain" id="PRO_5023139184" description="DUF4398 domain-containing protein" evidence="1">
    <location>
        <begin position="21"/>
        <end position="54"/>
    </location>
</feature>